<keyword evidence="1" id="KW-0732">Signal</keyword>
<name>A0AAV9VGX1_9PEZI</name>
<evidence type="ECO:0000256" key="1">
    <source>
        <dbReference type="SAM" id="SignalP"/>
    </source>
</evidence>
<keyword evidence="3" id="KW-1185">Reference proteome</keyword>
<sequence length="236" mass="26657">MHIRPVTLAAFAVTCLSPATSYCVSESDMLERMLNTVRSYGYMMSNSNLQNPAKIKAEGPSRLEAKTGILWDILERANDVDKNLSTDITYFNGPTSNFTAISSDSANRFSVLYENLANNQCQFLNQLATVPARMGLTTKTELGNYRSILTWFYTFYHTQIVSDNLEQYQSTATRIRSSIDSNISDICVQRLYARLVDTFYFSDLDLDLDIPLLNLNRGVENFRVCIGNVITKWSGT</sequence>
<protein>
    <submittedName>
        <fullName evidence="2">Uncharacterized protein</fullName>
    </submittedName>
</protein>
<organism evidence="2 3">
    <name type="scientific">Orbilia blumenaviensis</name>
    <dbReference type="NCBI Taxonomy" id="1796055"/>
    <lineage>
        <taxon>Eukaryota</taxon>
        <taxon>Fungi</taxon>
        <taxon>Dikarya</taxon>
        <taxon>Ascomycota</taxon>
        <taxon>Pezizomycotina</taxon>
        <taxon>Orbiliomycetes</taxon>
        <taxon>Orbiliales</taxon>
        <taxon>Orbiliaceae</taxon>
        <taxon>Orbilia</taxon>
    </lineage>
</organism>
<reference evidence="2 3" key="1">
    <citation type="submission" date="2019-10" db="EMBL/GenBank/DDBJ databases">
        <authorList>
            <person name="Palmer J.M."/>
        </authorList>
    </citation>
    <scope>NUCLEOTIDE SEQUENCE [LARGE SCALE GENOMIC DNA]</scope>
    <source>
        <strain evidence="2 3">TWF730</strain>
    </source>
</reference>
<feature type="chain" id="PRO_5043866536" evidence="1">
    <location>
        <begin position="22"/>
        <end position="236"/>
    </location>
</feature>
<dbReference type="AlphaFoldDB" id="A0AAV9VGX1"/>
<dbReference type="Proteomes" id="UP001373714">
    <property type="component" value="Unassembled WGS sequence"/>
</dbReference>
<evidence type="ECO:0000313" key="2">
    <source>
        <dbReference type="EMBL" id="KAK6360348.1"/>
    </source>
</evidence>
<feature type="signal peptide" evidence="1">
    <location>
        <begin position="1"/>
        <end position="21"/>
    </location>
</feature>
<proteinExistence type="predicted"/>
<gene>
    <name evidence="2" type="ORF">TWF730_006493</name>
</gene>
<evidence type="ECO:0000313" key="3">
    <source>
        <dbReference type="Proteomes" id="UP001373714"/>
    </source>
</evidence>
<dbReference type="EMBL" id="JAVHNS010000003">
    <property type="protein sequence ID" value="KAK6360348.1"/>
    <property type="molecule type" value="Genomic_DNA"/>
</dbReference>
<comment type="caution">
    <text evidence="2">The sequence shown here is derived from an EMBL/GenBank/DDBJ whole genome shotgun (WGS) entry which is preliminary data.</text>
</comment>
<accession>A0AAV9VGX1</accession>